<protein>
    <recommendedName>
        <fullName evidence="4">Small ribosomal subunit protein eS6</fullName>
    </recommendedName>
    <alternativeName>
        <fullName evidence="5">40S ribosomal protein S6</fullName>
    </alternativeName>
</protein>
<evidence type="ECO:0000256" key="3">
    <source>
        <dbReference type="ARBA" id="ARBA00023274"/>
    </source>
</evidence>
<keyword evidence="7" id="KW-1185">Reference proteome</keyword>
<dbReference type="GO" id="GO:0003735">
    <property type="term" value="F:structural constituent of ribosome"/>
    <property type="evidence" value="ECO:0007669"/>
    <property type="project" value="InterPro"/>
</dbReference>
<accession>A0A2K6RY26</accession>
<dbReference type="Ensembl" id="ENSRROT00000070419.1">
    <property type="protein sequence ID" value="ENSRROP00000045897.1"/>
    <property type="gene ID" value="ENSRROG00000045811.1"/>
</dbReference>
<dbReference type="PANTHER" id="PTHR11502">
    <property type="entry name" value="40S RIBOSOMAL PROTEIN S6"/>
    <property type="match status" value="1"/>
</dbReference>
<evidence type="ECO:0000256" key="5">
    <source>
        <dbReference type="ARBA" id="ARBA00035403"/>
    </source>
</evidence>
<keyword evidence="3" id="KW-0687">Ribonucleoprotein</keyword>
<dbReference type="Proteomes" id="UP000233200">
    <property type="component" value="Unplaced"/>
</dbReference>
<evidence type="ECO:0000256" key="1">
    <source>
        <dbReference type="ARBA" id="ARBA00009312"/>
    </source>
</evidence>
<evidence type="ECO:0000313" key="6">
    <source>
        <dbReference type="Ensembl" id="ENSRROP00000045897.1"/>
    </source>
</evidence>
<evidence type="ECO:0000313" key="7">
    <source>
        <dbReference type="Proteomes" id="UP000233200"/>
    </source>
</evidence>
<evidence type="ECO:0000256" key="4">
    <source>
        <dbReference type="ARBA" id="ARBA00035278"/>
    </source>
</evidence>
<reference evidence="6" key="2">
    <citation type="submission" date="2025-09" db="UniProtKB">
        <authorList>
            <consortium name="Ensembl"/>
        </authorList>
    </citation>
    <scope>IDENTIFICATION</scope>
</reference>
<keyword evidence="2" id="KW-0689">Ribosomal protein</keyword>
<dbReference type="GO" id="GO:0005840">
    <property type="term" value="C:ribosome"/>
    <property type="evidence" value="ECO:0007669"/>
    <property type="project" value="UniProtKB-KW"/>
</dbReference>
<dbReference type="GO" id="GO:1990904">
    <property type="term" value="C:ribonucleoprotein complex"/>
    <property type="evidence" value="ECO:0007669"/>
    <property type="project" value="UniProtKB-KW"/>
</dbReference>
<organism evidence="6 7">
    <name type="scientific">Rhinopithecus roxellana</name>
    <name type="common">Golden snub-nosed monkey</name>
    <name type="synonym">Pygathrix roxellana</name>
    <dbReference type="NCBI Taxonomy" id="61622"/>
    <lineage>
        <taxon>Eukaryota</taxon>
        <taxon>Metazoa</taxon>
        <taxon>Chordata</taxon>
        <taxon>Craniata</taxon>
        <taxon>Vertebrata</taxon>
        <taxon>Euteleostomi</taxon>
        <taxon>Mammalia</taxon>
        <taxon>Eutheria</taxon>
        <taxon>Euarchontoglires</taxon>
        <taxon>Primates</taxon>
        <taxon>Haplorrhini</taxon>
        <taxon>Catarrhini</taxon>
        <taxon>Cercopithecidae</taxon>
        <taxon>Colobinae</taxon>
        <taxon>Rhinopithecus</taxon>
    </lineage>
</organism>
<dbReference type="InterPro" id="IPR001377">
    <property type="entry name" value="Ribosomal_eS6"/>
</dbReference>
<name>A0A2K6RY26_RHIRO</name>
<proteinExistence type="inferred from homology"/>
<evidence type="ECO:0000256" key="2">
    <source>
        <dbReference type="ARBA" id="ARBA00022980"/>
    </source>
</evidence>
<reference evidence="6" key="1">
    <citation type="submission" date="2025-08" db="UniProtKB">
        <authorList>
            <consortium name="Ensembl"/>
        </authorList>
    </citation>
    <scope>IDENTIFICATION</scope>
</reference>
<dbReference type="Pfam" id="PF01092">
    <property type="entry name" value="Ribosomal_S6e"/>
    <property type="match status" value="1"/>
</dbReference>
<comment type="similarity">
    <text evidence="1">Belongs to the eukaryotic ribosomal protein eS6 family.</text>
</comment>
<dbReference type="STRING" id="61622.ENSRROP00000045897"/>
<dbReference type="AlphaFoldDB" id="A0A2K6RY26"/>
<sequence length="110" mass="12854">MKLNISFPATGCQKLIEVDDECKLRTFYEKRMATEVAADALGEEWKGYVWWERQTRFPHEAGVLTHGRVRLLLSKGKKEKISSWLHCGCQSEHSQLGYCKKRREGYSWTD</sequence>
<dbReference type="GeneTree" id="ENSGT00390000009819"/>
<dbReference type="GO" id="GO:0006412">
    <property type="term" value="P:translation"/>
    <property type="evidence" value="ECO:0007669"/>
    <property type="project" value="InterPro"/>
</dbReference>
<dbReference type="SMART" id="SM01405">
    <property type="entry name" value="Ribosomal_S6e"/>
    <property type="match status" value="1"/>
</dbReference>